<dbReference type="InterPro" id="IPR005273">
    <property type="entry name" value="Ura-DNA_glyco_family4"/>
</dbReference>
<dbReference type="AlphaFoldDB" id="A0A1E2RWV0"/>
<dbReference type="STRING" id="1177755.A7A08_02390"/>
<proteinExistence type="inferred from homology"/>
<evidence type="ECO:0000256" key="7">
    <source>
        <dbReference type="ARBA" id="ARBA00023004"/>
    </source>
</evidence>
<evidence type="ECO:0000256" key="1">
    <source>
        <dbReference type="ARBA" id="ARBA00006521"/>
    </source>
</evidence>
<keyword evidence="12" id="KW-1185">Reference proteome</keyword>
<comment type="similarity">
    <text evidence="1">Belongs to the uracil-DNA glycosylase (UDG) superfamily. Type 4 (UDGa) family.</text>
</comment>
<dbReference type="GO" id="GO:0051539">
    <property type="term" value="F:4 iron, 4 sulfur cluster binding"/>
    <property type="evidence" value="ECO:0007669"/>
    <property type="project" value="UniProtKB-KW"/>
</dbReference>
<dbReference type="PANTHER" id="PTHR33693">
    <property type="entry name" value="TYPE-5 URACIL-DNA GLYCOSYLASE"/>
    <property type="match status" value="1"/>
</dbReference>
<keyword evidence="6" id="KW-0378">Hydrolase</keyword>
<dbReference type="RefSeq" id="WP_069095595.1">
    <property type="nucleotide sequence ID" value="NZ_MASI01000006.1"/>
</dbReference>
<dbReference type="GO" id="GO:0046872">
    <property type="term" value="F:metal ion binding"/>
    <property type="evidence" value="ECO:0007669"/>
    <property type="project" value="UniProtKB-KW"/>
</dbReference>
<evidence type="ECO:0000256" key="3">
    <source>
        <dbReference type="ARBA" id="ARBA00022485"/>
    </source>
</evidence>
<evidence type="ECO:0000256" key="5">
    <source>
        <dbReference type="ARBA" id="ARBA00022763"/>
    </source>
</evidence>
<keyword evidence="9" id="KW-0234">DNA repair</keyword>
<gene>
    <name evidence="11" type="ORF">A7A08_02390</name>
</gene>
<reference evidence="11 12" key="1">
    <citation type="submission" date="2016-07" db="EMBL/GenBank/DDBJ databases">
        <title>Draft genome sequence of Methyloligella halotolerans C2T (VKM B-2706T=CCUG 61687T=DSM 25045T), a halotolerant polyhydroxybutyrate accumulating methylotroph.</title>
        <authorList>
            <person name="Vasilenko O.V."/>
            <person name="Doronina N.V."/>
            <person name="Poroshina M.N."/>
            <person name="Tarlachkov S.V."/>
            <person name="Trotsenko Y.A."/>
        </authorList>
    </citation>
    <scope>NUCLEOTIDE SEQUENCE [LARGE SCALE GENOMIC DNA]</scope>
    <source>
        <strain evidence="11 12">VKM B-2706</strain>
    </source>
</reference>
<evidence type="ECO:0000256" key="4">
    <source>
        <dbReference type="ARBA" id="ARBA00022723"/>
    </source>
</evidence>
<dbReference type="InterPro" id="IPR025404">
    <property type="entry name" value="DUF4130"/>
</dbReference>
<dbReference type="NCBIfam" id="TIGR03915">
    <property type="entry name" value="SAM_7_link_chp"/>
    <property type="match status" value="1"/>
</dbReference>
<comment type="caution">
    <text evidence="11">The sequence shown here is derived from an EMBL/GenBank/DDBJ whole genome shotgun (WGS) entry which is preliminary data.</text>
</comment>
<dbReference type="NCBIfam" id="TIGR03914">
    <property type="entry name" value="UDG_fam_dom"/>
    <property type="match status" value="1"/>
</dbReference>
<keyword evidence="5" id="KW-0227">DNA damage</keyword>
<name>A0A1E2RWV0_9HYPH</name>
<sequence length="482" mass="53137">MYLVSLPADLSADDAPFRDAARRALSLNLAPEKVSFSANGEASLLGPLPDAKAAPLTVPPGFVELMELAILHRAAERYDLLYQMLWRLKHGEAGLLARASDPCVARLQGYAKAVRRDIHKTHAFVRFSEVQDNMGTLHLAFFEPKHFTLRRSAPFFRDRFAGLRWRIETPVGTVNWDRETLSFGAAVSAPSEPTRANGASGELWQTYYRTTFNPARLRIDAMTAEMPKHYWRNLPEAAQIQKMIREAGSRERTMLDSAPSPAPRFAERIAERRAFAEETQAPLASLEAIKQSAGACTRCPLHAGATQAVFGEGPKDAALMLVGEQPGDQEDLAGRPFVGPAGQLLDQALKDAGIARSEAYVTNAVKHFKYEPRGKRRIHKKPNAGEVSACRWWLDAEIAEVRPQLIVALGATAGLSLFGRQVSVMKERGQIFESAQGRVLLTVHPSYLLRLPPEERAREYGRFVADLAIAARVLSGPVEVAA</sequence>
<dbReference type="InterPro" id="IPR036895">
    <property type="entry name" value="Uracil-DNA_glycosylase-like_sf"/>
</dbReference>
<dbReference type="PATRIC" id="fig|1177755.3.peg.2406"/>
<dbReference type="CDD" id="cd10030">
    <property type="entry name" value="UDG-F4_TTUDGA_SPO1dp_like"/>
    <property type="match status" value="1"/>
</dbReference>
<keyword evidence="7" id="KW-0408">Iron</keyword>
<dbReference type="SMART" id="SM00986">
    <property type="entry name" value="UDG"/>
    <property type="match status" value="1"/>
</dbReference>
<feature type="domain" description="Uracil-DNA glycosylase-like" evidence="10">
    <location>
        <begin position="310"/>
        <end position="468"/>
    </location>
</feature>
<dbReference type="Pfam" id="PF03167">
    <property type="entry name" value="UDG"/>
    <property type="match status" value="1"/>
</dbReference>
<evidence type="ECO:0000259" key="10">
    <source>
        <dbReference type="SMART" id="SM00986"/>
    </source>
</evidence>
<protein>
    <recommendedName>
        <fullName evidence="2">Type-4 uracil-DNA glycosylase</fullName>
    </recommendedName>
</protein>
<evidence type="ECO:0000313" key="11">
    <source>
        <dbReference type="EMBL" id="ODA66622.1"/>
    </source>
</evidence>
<keyword evidence="3" id="KW-0004">4Fe-4S</keyword>
<evidence type="ECO:0000256" key="2">
    <source>
        <dbReference type="ARBA" id="ARBA00019403"/>
    </source>
</evidence>
<accession>A0A1E2RWV0</accession>
<dbReference type="NCBIfam" id="TIGR00758">
    <property type="entry name" value="UDG_fam4"/>
    <property type="match status" value="1"/>
</dbReference>
<dbReference type="InterPro" id="IPR051536">
    <property type="entry name" value="UDG_Type-4/5"/>
</dbReference>
<dbReference type="Gene3D" id="3.40.470.10">
    <property type="entry name" value="Uracil-DNA glycosylase-like domain"/>
    <property type="match status" value="1"/>
</dbReference>
<dbReference type="SMART" id="SM00987">
    <property type="entry name" value="UreE_C"/>
    <property type="match status" value="1"/>
</dbReference>
<dbReference type="GO" id="GO:0097506">
    <property type="term" value="F:deaminated base DNA N-glycosylase activity"/>
    <property type="evidence" value="ECO:0007669"/>
    <property type="project" value="UniProtKB-ARBA"/>
</dbReference>
<dbReference type="PANTHER" id="PTHR33693:SF9">
    <property type="entry name" value="TYPE-4 URACIL-DNA GLYCOSYLASE"/>
    <property type="match status" value="1"/>
</dbReference>
<dbReference type="InterPro" id="IPR005122">
    <property type="entry name" value="Uracil-DNA_glycosylase-like"/>
</dbReference>
<keyword evidence="8" id="KW-0411">Iron-sulfur</keyword>
<dbReference type="OrthoDB" id="5290748at2"/>
<dbReference type="Pfam" id="PF13566">
    <property type="entry name" value="DUF4130"/>
    <property type="match status" value="1"/>
</dbReference>
<dbReference type="Proteomes" id="UP000095087">
    <property type="component" value="Unassembled WGS sequence"/>
</dbReference>
<evidence type="ECO:0000256" key="6">
    <source>
        <dbReference type="ARBA" id="ARBA00022801"/>
    </source>
</evidence>
<evidence type="ECO:0000256" key="8">
    <source>
        <dbReference type="ARBA" id="ARBA00023014"/>
    </source>
</evidence>
<dbReference type="GO" id="GO:0006281">
    <property type="term" value="P:DNA repair"/>
    <property type="evidence" value="ECO:0007669"/>
    <property type="project" value="UniProtKB-KW"/>
</dbReference>
<dbReference type="InterPro" id="IPR023875">
    <property type="entry name" value="DNA_repair_put"/>
</dbReference>
<keyword evidence="4" id="KW-0479">Metal-binding</keyword>
<dbReference type="EMBL" id="MASI01000006">
    <property type="protein sequence ID" value="ODA66622.1"/>
    <property type="molecule type" value="Genomic_DNA"/>
</dbReference>
<evidence type="ECO:0000256" key="9">
    <source>
        <dbReference type="ARBA" id="ARBA00023204"/>
    </source>
</evidence>
<dbReference type="SUPFAM" id="SSF52141">
    <property type="entry name" value="Uracil-DNA glycosylase-like"/>
    <property type="match status" value="1"/>
</dbReference>
<evidence type="ECO:0000313" key="12">
    <source>
        <dbReference type="Proteomes" id="UP000095087"/>
    </source>
</evidence>
<organism evidence="11 12">
    <name type="scientific">Methyloligella halotolerans</name>
    <dbReference type="NCBI Taxonomy" id="1177755"/>
    <lineage>
        <taxon>Bacteria</taxon>
        <taxon>Pseudomonadati</taxon>
        <taxon>Pseudomonadota</taxon>
        <taxon>Alphaproteobacteria</taxon>
        <taxon>Hyphomicrobiales</taxon>
        <taxon>Hyphomicrobiaceae</taxon>
        <taxon>Methyloligella</taxon>
    </lineage>
</organism>